<evidence type="ECO:0000256" key="8">
    <source>
        <dbReference type="ARBA" id="ARBA00072409"/>
    </source>
</evidence>
<comment type="function">
    <text evidence="7">May play a role in apoptosis. May act as a tumor suppressor.</text>
</comment>
<dbReference type="Proteomes" id="UP001174136">
    <property type="component" value="Unassembled WGS sequence"/>
</dbReference>
<dbReference type="GO" id="GO:0046872">
    <property type="term" value="F:metal ion binding"/>
    <property type="evidence" value="ECO:0007669"/>
    <property type="project" value="UniProtKB-KW"/>
</dbReference>
<reference evidence="11" key="1">
    <citation type="journal article" date="2023" name="Front. Mar. Sci.">
        <title>A new Merluccius polli reference genome to investigate the effects of global change in West African waters.</title>
        <authorList>
            <person name="Mateo J.L."/>
            <person name="Blanco-Fernandez C."/>
            <person name="Garcia-Vazquez E."/>
            <person name="Machado-Schiaffino G."/>
        </authorList>
    </citation>
    <scope>NUCLEOTIDE SEQUENCE</scope>
    <source>
        <strain evidence="11">C29</strain>
        <tissue evidence="11">Fin</tissue>
    </source>
</reference>
<dbReference type="InterPro" id="IPR006689">
    <property type="entry name" value="Small_GTPase_ARF/SAR"/>
</dbReference>
<feature type="binding site" evidence="9">
    <location>
        <begin position="123"/>
        <end position="126"/>
    </location>
    <ligand>
        <name>GTP</name>
        <dbReference type="ChEBI" id="CHEBI:37565"/>
    </ligand>
</feature>
<protein>
    <recommendedName>
        <fullName evidence="8">ADP-ribosylation factor-like protein 11</fullName>
    </recommendedName>
</protein>
<dbReference type="InterPro" id="IPR027417">
    <property type="entry name" value="P-loop_NTPase"/>
</dbReference>
<name>A0AA47M4A6_MERPO</name>
<sequence length="177" mass="19876">MGQVLTRSPPNHPPQVVLVGLDSSGKSTLLTRLLTGELMETSPTVGFNVGTLDLDKKVSLTLWDVGGQRNMRTNWRYYLDQCKALVFVVDSSDRERMPEAQKALKKLLSEESLRGVPLMVLANKKDLNKTLTIREVSRCLQLDSYQDRRWEIQSCSGRQGLGLQQAFLSVAKLIKKS</sequence>
<keyword evidence="3" id="KW-0519">Myristate</keyword>
<dbReference type="InterPro" id="IPR005225">
    <property type="entry name" value="Small_GTP-bd"/>
</dbReference>
<keyword evidence="6" id="KW-0449">Lipoprotein</keyword>
<evidence type="ECO:0000256" key="3">
    <source>
        <dbReference type="ARBA" id="ARBA00022707"/>
    </source>
</evidence>
<keyword evidence="10" id="KW-0460">Magnesium</keyword>
<dbReference type="GO" id="GO:0005813">
    <property type="term" value="C:centrosome"/>
    <property type="evidence" value="ECO:0007669"/>
    <property type="project" value="UniProtKB-SubCell"/>
</dbReference>
<dbReference type="PANTHER" id="PTHR45697">
    <property type="entry name" value="ADP-RIBOSYLATION FACTOR-LIKE PROTEIN 2-RELATED"/>
    <property type="match status" value="1"/>
</dbReference>
<evidence type="ECO:0000313" key="11">
    <source>
        <dbReference type="EMBL" id="KAK0133375.1"/>
    </source>
</evidence>
<dbReference type="PROSITE" id="PS51417">
    <property type="entry name" value="ARF"/>
    <property type="match status" value="1"/>
</dbReference>
<feature type="binding site" evidence="9">
    <location>
        <position position="67"/>
    </location>
    <ligand>
        <name>GTP</name>
        <dbReference type="ChEBI" id="CHEBI:37565"/>
    </ligand>
</feature>
<dbReference type="EMBL" id="JAOPHQ010005991">
    <property type="protein sequence ID" value="KAK0133375.1"/>
    <property type="molecule type" value="Genomic_DNA"/>
</dbReference>
<proteinExistence type="inferred from homology"/>
<feature type="binding site" evidence="9">
    <location>
        <begin position="20"/>
        <end position="27"/>
    </location>
    <ligand>
        <name>GTP</name>
        <dbReference type="ChEBI" id="CHEBI:37565"/>
    </ligand>
</feature>
<evidence type="ECO:0000256" key="9">
    <source>
        <dbReference type="PIRSR" id="PIRSR606689-1"/>
    </source>
</evidence>
<dbReference type="SMART" id="SM00175">
    <property type="entry name" value="RAB"/>
    <property type="match status" value="1"/>
</dbReference>
<evidence type="ECO:0000256" key="5">
    <source>
        <dbReference type="ARBA" id="ARBA00023134"/>
    </source>
</evidence>
<dbReference type="SUPFAM" id="SSF52540">
    <property type="entry name" value="P-loop containing nucleoside triphosphate hydrolases"/>
    <property type="match status" value="1"/>
</dbReference>
<evidence type="ECO:0000256" key="4">
    <source>
        <dbReference type="ARBA" id="ARBA00022741"/>
    </source>
</evidence>
<keyword evidence="4 9" id="KW-0547">Nucleotide-binding</keyword>
<evidence type="ECO:0000256" key="7">
    <source>
        <dbReference type="ARBA" id="ARBA00054648"/>
    </source>
</evidence>
<accession>A0AA47M4A6</accession>
<dbReference type="PRINTS" id="PR00449">
    <property type="entry name" value="RASTRNSFRMNG"/>
</dbReference>
<evidence type="ECO:0000256" key="6">
    <source>
        <dbReference type="ARBA" id="ARBA00023288"/>
    </source>
</evidence>
<gene>
    <name evidence="11" type="primary">Arl11</name>
    <name evidence="11" type="ORF">N1851_031101</name>
</gene>
<evidence type="ECO:0000313" key="12">
    <source>
        <dbReference type="Proteomes" id="UP001174136"/>
    </source>
</evidence>
<dbReference type="InterPro" id="IPR044612">
    <property type="entry name" value="ARL2/3"/>
</dbReference>
<dbReference type="GO" id="GO:0005525">
    <property type="term" value="F:GTP binding"/>
    <property type="evidence" value="ECO:0007669"/>
    <property type="project" value="UniProtKB-KW"/>
</dbReference>
<dbReference type="NCBIfam" id="TIGR00231">
    <property type="entry name" value="small_GTP"/>
    <property type="match status" value="1"/>
</dbReference>
<comment type="subcellular location">
    <subcellularLocation>
        <location evidence="1">Cytoplasm</location>
        <location evidence="1">Cytoskeleton</location>
        <location evidence="1">Microtubule organizing center</location>
        <location evidence="1">Centrosome</location>
    </subcellularLocation>
</comment>
<dbReference type="SMART" id="SM00177">
    <property type="entry name" value="ARF"/>
    <property type="match status" value="1"/>
</dbReference>
<keyword evidence="12" id="KW-1185">Reference proteome</keyword>
<keyword evidence="10" id="KW-0479">Metal-binding</keyword>
<comment type="similarity">
    <text evidence="2">Belongs to the small GTPase superfamily. Arf family.</text>
</comment>
<dbReference type="Pfam" id="PF00025">
    <property type="entry name" value="Arf"/>
    <property type="match status" value="1"/>
</dbReference>
<dbReference type="FunFam" id="3.40.50.300:FF:000898">
    <property type="entry name" value="ADP-ribosylation factor-like protein 11"/>
    <property type="match status" value="1"/>
</dbReference>
<comment type="caution">
    <text evidence="11">The sequence shown here is derived from an EMBL/GenBank/DDBJ whole genome shotgun (WGS) entry which is preliminary data.</text>
</comment>
<evidence type="ECO:0000256" key="2">
    <source>
        <dbReference type="ARBA" id="ARBA00010290"/>
    </source>
</evidence>
<dbReference type="Gene3D" id="3.40.50.300">
    <property type="entry name" value="P-loop containing nucleotide triphosphate hydrolases"/>
    <property type="match status" value="1"/>
</dbReference>
<feature type="binding site" evidence="10">
    <location>
        <position position="27"/>
    </location>
    <ligand>
        <name>Mg(2+)</name>
        <dbReference type="ChEBI" id="CHEBI:18420"/>
    </ligand>
</feature>
<keyword evidence="5 9" id="KW-0342">GTP-binding</keyword>
<dbReference type="AlphaFoldDB" id="A0AA47M4A6"/>
<feature type="binding site" evidence="10">
    <location>
        <position position="44"/>
    </location>
    <ligand>
        <name>Mg(2+)</name>
        <dbReference type="ChEBI" id="CHEBI:18420"/>
    </ligand>
</feature>
<evidence type="ECO:0000256" key="10">
    <source>
        <dbReference type="PIRSR" id="PIRSR606689-2"/>
    </source>
</evidence>
<dbReference type="GO" id="GO:0003924">
    <property type="term" value="F:GTPase activity"/>
    <property type="evidence" value="ECO:0007669"/>
    <property type="project" value="InterPro"/>
</dbReference>
<dbReference type="PROSITE" id="PS51419">
    <property type="entry name" value="RAB"/>
    <property type="match status" value="1"/>
</dbReference>
<evidence type="ECO:0000256" key="1">
    <source>
        <dbReference type="ARBA" id="ARBA00004300"/>
    </source>
</evidence>
<organism evidence="11 12">
    <name type="scientific">Merluccius polli</name>
    <name type="common">Benguela hake</name>
    <name type="synonym">Merluccius cadenati</name>
    <dbReference type="NCBI Taxonomy" id="89951"/>
    <lineage>
        <taxon>Eukaryota</taxon>
        <taxon>Metazoa</taxon>
        <taxon>Chordata</taxon>
        <taxon>Craniata</taxon>
        <taxon>Vertebrata</taxon>
        <taxon>Euteleostomi</taxon>
        <taxon>Actinopterygii</taxon>
        <taxon>Neopterygii</taxon>
        <taxon>Teleostei</taxon>
        <taxon>Neoteleostei</taxon>
        <taxon>Acanthomorphata</taxon>
        <taxon>Zeiogadaria</taxon>
        <taxon>Gadariae</taxon>
        <taxon>Gadiformes</taxon>
        <taxon>Gadoidei</taxon>
        <taxon>Merlucciidae</taxon>
        <taxon>Merluccius</taxon>
    </lineage>
</organism>
<dbReference type="SMART" id="SM00178">
    <property type="entry name" value="SAR"/>
    <property type="match status" value="1"/>
</dbReference>